<comment type="caution">
    <text evidence="1">The sequence shown here is derived from an EMBL/GenBank/DDBJ whole genome shotgun (WGS) entry which is preliminary data.</text>
</comment>
<dbReference type="Proteomes" id="UP000664032">
    <property type="component" value="Unassembled WGS sequence"/>
</dbReference>
<proteinExistence type="predicted"/>
<evidence type="ECO:0000313" key="1">
    <source>
        <dbReference type="EMBL" id="KAH9480840.1"/>
    </source>
</evidence>
<gene>
    <name evidence="1" type="ORF">JR316_0007442</name>
</gene>
<reference evidence="1" key="1">
    <citation type="submission" date="2021-10" db="EMBL/GenBank/DDBJ databases">
        <title>Psilocybe cubensis genome.</title>
        <authorList>
            <person name="Mckernan K.J."/>
            <person name="Crawford S."/>
            <person name="Trippe A."/>
            <person name="Kane L.T."/>
            <person name="Mclaughlin S."/>
        </authorList>
    </citation>
    <scope>NUCLEOTIDE SEQUENCE</scope>
    <source>
        <strain evidence="1">MGC-MH-2018</strain>
    </source>
</reference>
<dbReference type="EMBL" id="JAFIQS020000006">
    <property type="protein sequence ID" value="KAH9480840.1"/>
    <property type="molecule type" value="Genomic_DNA"/>
</dbReference>
<keyword evidence="1" id="KW-0378">Hydrolase</keyword>
<organism evidence="1 2">
    <name type="scientific">Psilocybe cubensis</name>
    <name type="common">Psychedelic mushroom</name>
    <name type="synonym">Stropharia cubensis</name>
    <dbReference type="NCBI Taxonomy" id="181762"/>
    <lineage>
        <taxon>Eukaryota</taxon>
        <taxon>Fungi</taxon>
        <taxon>Dikarya</taxon>
        <taxon>Basidiomycota</taxon>
        <taxon>Agaricomycotina</taxon>
        <taxon>Agaricomycetes</taxon>
        <taxon>Agaricomycetidae</taxon>
        <taxon>Agaricales</taxon>
        <taxon>Agaricineae</taxon>
        <taxon>Strophariaceae</taxon>
        <taxon>Psilocybe</taxon>
    </lineage>
</organism>
<keyword evidence="2" id="KW-1185">Reference proteome</keyword>
<keyword evidence="1" id="KW-0645">Protease</keyword>
<evidence type="ECO:0000313" key="2">
    <source>
        <dbReference type="Proteomes" id="UP000664032"/>
    </source>
</evidence>
<name>A0ACB8GZD1_PSICU</name>
<protein>
    <submittedName>
        <fullName evidence="1">Extracellular metalloprotease</fullName>
    </submittedName>
</protein>
<sequence length="281" mass="31350">MRFFFLSLLLASAVRAGLAQNYTNYNPCGTIVTETDISNAEVALSRLNKFPRQSTDTEYTFDVHFHIIAANMTERGGWVPQKQIDNQMTFLNDRYEGTGIRFQMVGVTRVLNRHWFETVDIGLEETAHMHRVFRRGRSTVLNVYTVGFYGAGLNGYATLPVNYRFYPKEDGVVLLYATLPGGASRERQGGTLVHEVGHWLGLRHTFQGGCTGDGDGVDDTPAQAEPHFGCPRGVDSCPGGGEDPIHNYMGYTSEACRTEFTAGQISLMHKAIEVWRRDPSI</sequence>
<accession>A0ACB8GZD1</accession>
<keyword evidence="1" id="KW-0482">Metalloprotease</keyword>